<dbReference type="InterPro" id="IPR018062">
    <property type="entry name" value="HTH_AraC-typ_CS"/>
</dbReference>
<keyword evidence="1" id="KW-0805">Transcription regulation</keyword>
<keyword evidence="5" id="KW-1185">Reference proteome</keyword>
<dbReference type="InterPro" id="IPR053142">
    <property type="entry name" value="PchR_regulatory_protein"/>
</dbReference>
<dbReference type="Pfam" id="PF12833">
    <property type="entry name" value="HTH_18"/>
    <property type="match status" value="1"/>
</dbReference>
<dbReference type="InterPro" id="IPR009057">
    <property type="entry name" value="Homeodomain-like_sf"/>
</dbReference>
<keyword evidence="2" id="KW-0238">DNA-binding</keyword>
<comment type="caution">
    <text evidence="4">The sequence shown here is derived from an EMBL/GenBank/DDBJ whole genome shotgun (WGS) entry which is preliminary data.</text>
</comment>
<dbReference type="OrthoDB" id="799767at2"/>
<dbReference type="SUPFAM" id="SSF46689">
    <property type="entry name" value="Homeodomain-like"/>
    <property type="match status" value="2"/>
</dbReference>
<evidence type="ECO:0000256" key="2">
    <source>
        <dbReference type="ARBA" id="ARBA00023125"/>
    </source>
</evidence>
<dbReference type="Gene3D" id="1.10.10.60">
    <property type="entry name" value="Homeodomain-like"/>
    <property type="match status" value="2"/>
</dbReference>
<dbReference type="PANTHER" id="PTHR47893:SF1">
    <property type="entry name" value="REGULATORY PROTEIN PCHR"/>
    <property type="match status" value="1"/>
</dbReference>
<protein>
    <submittedName>
        <fullName evidence="4">Helix-turn-helix transcriptional regulator</fullName>
    </submittedName>
</protein>
<dbReference type="EMBL" id="RIAR02000001">
    <property type="protein sequence ID" value="NSL85955.1"/>
    <property type="molecule type" value="Genomic_DNA"/>
</dbReference>
<evidence type="ECO:0000256" key="3">
    <source>
        <dbReference type="ARBA" id="ARBA00023163"/>
    </source>
</evidence>
<dbReference type="PRINTS" id="PR00032">
    <property type="entry name" value="HTHARAC"/>
</dbReference>
<proteinExistence type="predicted"/>
<gene>
    <name evidence="4" type="ORF">ECE50_003870</name>
</gene>
<dbReference type="PROSITE" id="PS00041">
    <property type="entry name" value="HTH_ARAC_FAMILY_1"/>
    <property type="match status" value="1"/>
</dbReference>
<dbReference type="GO" id="GO:0003700">
    <property type="term" value="F:DNA-binding transcription factor activity"/>
    <property type="evidence" value="ECO:0007669"/>
    <property type="project" value="InterPro"/>
</dbReference>
<evidence type="ECO:0000313" key="4">
    <source>
        <dbReference type="EMBL" id="NSL85955.1"/>
    </source>
</evidence>
<dbReference type="Proteomes" id="UP000281028">
    <property type="component" value="Unassembled WGS sequence"/>
</dbReference>
<name>A0A3S1B017_9BACT</name>
<dbReference type="PANTHER" id="PTHR47893">
    <property type="entry name" value="REGULATORY PROTEIN PCHR"/>
    <property type="match status" value="1"/>
</dbReference>
<reference evidence="4" key="1">
    <citation type="submission" date="2020-05" db="EMBL/GenBank/DDBJ databases">
        <title>Chitinophaga laudate sp. nov., isolated from a tropical peat swamp.</title>
        <authorList>
            <person name="Goh C.B.S."/>
            <person name="Lee M.S."/>
            <person name="Parimannan S."/>
            <person name="Pasbakhsh P."/>
            <person name="Yule C.M."/>
            <person name="Rajandas H."/>
            <person name="Loke S."/>
            <person name="Croft L."/>
            <person name="Tan J.B.L."/>
        </authorList>
    </citation>
    <scope>NUCLEOTIDE SEQUENCE</scope>
    <source>
        <strain evidence="4">Mgbs1</strain>
    </source>
</reference>
<dbReference type="InterPro" id="IPR020449">
    <property type="entry name" value="Tscrpt_reg_AraC-type_HTH"/>
</dbReference>
<organism evidence="4 5">
    <name type="scientific">Chitinophaga solisilvae</name>
    <dbReference type="NCBI Taxonomy" id="1233460"/>
    <lineage>
        <taxon>Bacteria</taxon>
        <taxon>Pseudomonadati</taxon>
        <taxon>Bacteroidota</taxon>
        <taxon>Chitinophagia</taxon>
        <taxon>Chitinophagales</taxon>
        <taxon>Chitinophagaceae</taxon>
        <taxon>Chitinophaga</taxon>
    </lineage>
</organism>
<accession>A0A3S1B017</accession>
<dbReference type="SMART" id="SM00342">
    <property type="entry name" value="HTH_ARAC"/>
    <property type="match status" value="1"/>
</dbReference>
<evidence type="ECO:0000313" key="5">
    <source>
        <dbReference type="Proteomes" id="UP000281028"/>
    </source>
</evidence>
<dbReference type="GO" id="GO:0043565">
    <property type="term" value="F:sequence-specific DNA binding"/>
    <property type="evidence" value="ECO:0007669"/>
    <property type="project" value="InterPro"/>
</dbReference>
<evidence type="ECO:0000256" key="1">
    <source>
        <dbReference type="ARBA" id="ARBA00023015"/>
    </source>
</evidence>
<dbReference type="InterPro" id="IPR018060">
    <property type="entry name" value="HTH_AraC"/>
</dbReference>
<dbReference type="AlphaFoldDB" id="A0A3S1B017"/>
<keyword evidence="3" id="KW-0804">Transcription</keyword>
<sequence>MGMMIKDDKAGWVDLGAIPSLLPQDLQAPLVKERREKFSLQFGDLDLIQITLPNIYIVYGDLQMKQHLLNMRTHDVPDLVELHFVLNGSGLVLEQISGTRYHFRELQHDLLYMPSFDGSLAYSGDTPYQFFEIHFTRRYFLELAQFANAPLRRFADHVAGGRQARISSDYTPISLAMHQCIREIMGCKFAGGLKLLFLQSKAVEMLVLQAEAFDRIENSRSTVLHSSRDRDCIMQAREYLLQHMATPPSLTELAAITGTNVFKLKNGFKELFDTTVFGYLGEVKMSRAKEMLEEGMAIKEVSEILGYSSVQHFGTAFRKRFGITPGAVR</sequence>
<dbReference type="PROSITE" id="PS01124">
    <property type="entry name" value="HTH_ARAC_FAMILY_2"/>
    <property type="match status" value="1"/>
</dbReference>